<organism evidence="2 3">
    <name type="scientific">Ophiocordyceps australis</name>
    <dbReference type="NCBI Taxonomy" id="1399860"/>
    <lineage>
        <taxon>Eukaryota</taxon>
        <taxon>Fungi</taxon>
        <taxon>Dikarya</taxon>
        <taxon>Ascomycota</taxon>
        <taxon>Pezizomycotina</taxon>
        <taxon>Sordariomycetes</taxon>
        <taxon>Hypocreomycetidae</taxon>
        <taxon>Hypocreales</taxon>
        <taxon>Ophiocordycipitaceae</taxon>
        <taxon>Ophiocordyceps</taxon>
    </lineage>
</organism>
<dbReference type="Proteomes" id="UP000226192">
    <property type="component" value="Unassembled WGS sequence"/>
</dbReference>
<evidence type="ECO:0000313" key="3">
    <source>
        <dbReference type="Proteomes" id="UP000226192"/>
    </source>
</evidence>
<evidence type="ECO:0000313" key="2">
    <source>
        <dbReference type="EMBL" id="PHH60289.1"/>
    </source>
</evidence>
<evidence type="ECO:0000256" key="1">
    <source>
        <dbReference type="SAM" id="MobiDB-lite"/>
    </source>
</evidence>
<reference evidence="2 3" key="1">
    <citation type="submission" date="2017-06" db="EMBL/GenBank/DDBJ databases">
        <title>Ant-infecting Ophiocordyceps genomes reveal a high diversity of potential behavioral manipulation genes and a possible major role for enterotoxins.</title>
        <authorList>
            <person name="De Bekker C."/>
            <person name="Evans H.C."/>
            <person name="Brachmann A."/>
            <person name="Hughes D.P."/>
        </authorList>
    </citation>
    <scope>NUCLEOTIDE SEQUENCE [LARGE SCALE GENOMIC DNA]</scope>
    <source>
        <strain evidence="2 3">Map64</strain>
    </source>
</reference>
<proteinExistence type="predicted"/>
<protein>
    <submittedName>
        <fullName evidence="2">Uncharacterized protein</fullName>
    </submittedName>
</protein>
<feature type="region of interest" description="Disordered" evidence="1">
    <location>
        <begin position="182"/>
        <end position="260"/>
    </location>
</feature>
<feature type="compositionally biased region" description="Polar residues" evidence="1">
    <location>
        <begin position="299"/>
        <end position="309"/>
    </location>
</feature>
<feature type="compositionally biased region" description="Basic and acidic residues" evidence="1">
    <location>
        <begin position="348"/>
        <end position="362"/>
    </location>
</feature>
<dbReference type="EMBL" id="NJET01000154">
    <property type="protein sequence ID" value="PHH60289.1"/>
    <property type="molecule type" value="Genomic_DNA"/>
</dbReference>
<keyword evidence="3" id="KW-1185">Reference proteome</keyword>
<name>A0A2C5X7V8_9HYPO</name>
<gene>
    <name evidence="2" type="ORF">CDD81_1879</name>
</gene>
<comment type="caution">
    <text evidence="2">The sequence shown here is derived from an EMBL/GenBank/DDBJ whole genome shotgun (WGS) entry which is preliminary data.</text>
</comment>
<dbReference type="AlphaFoldDB" id="A0A2C5X7V8"/>
<dbReference type="OrthoDB" id="10596802at2759"/>
<sequence length="391" mass="42347">MAHLEHSAGDEDSLHFQQAAASCHPAYLDSDPVPDPLFTAIMSNVFQRSLGYPGSSMASENGLYYVSGPEVFKKRTHFVVRGPGKIVFSSHKILRLKLGQVATIILHDVSVPATMIQGQRVRAFNITGLGELKVADVVYDLSIYKGMRFEPAEGMIKAEDIGCNFVPLLQHQGCLAYEPSRDVKTGDELPPHDDDEWYGRNRGSTSQQSSTRILHPGGDIASDAEGLSGEGYQKNKWRTSSGFDNDDSDNSEGKSPQSTDYEEQLKNVAAGDVWNLPQAASDLEGLSGEGYTTDKGSAAGQQPKNNFPSKSGHDAPSGFNVAETEGVTGEGYGKNQWITGGDPASDNSPHDKVPFSKSRTDVLDQPNVAEAEGVTGEGLRKEPMERDRRLL</sequence>
<accession>A0A2C5X7V8</accession>
<feature type="compositionally biased region" description="Basic and acidic residues" evidence="1">
    <location>
        <begin position="182"/>
        <end position="192"/>
    </location>
</feature>
<feature type="compositionally biased region" description="Polar residues" evidence="1">
    <location>
        <begin position="202"/>
        <end position="212"/>
    </location>
</feature>
<feature type="compositionally biased region" description="Basic and acidic residues" evidence="1">
    <location>
        <begin position="378"/>
        <end position="391"/>
    </location>
</feature>
<feature type="region of interest" description="Disordered" evidence="1">
    <location>
        <begin position="280"/>
        <end position="391"/>
    </location>
</feature>